<dbReference type="Gene3D" id="1.10.340.70">
    <property type="match status" value="1"/>
</dbReference>
<dbReference type="InterPro" id="IPR043128">
    <property type="entry name" value="Rev_trsase/Diguanyl_cyclase"/>
</dbReference>
<dbReference type="Pfam" id="PF17921">
    <property type="entry name" value="Integrase_H2C2"/>
    <property type="match status" value="1"/>
</dbReference>
<feature type="region of interest" description="Disordered" evidence="8">
    <location>
        <begin position="695"/>
        <end position="824"/>
    </location>
</feature>
<dbReference type="PROSITE" id="PS50994">
    <property type="entry name" value="INTEGRASE"/>
    <property type="match status" value="1"/>
</dbReference>
<dbReference type="Gene3D" id="3.30.420.10">
    <property type="entry name" value="Ribonuclease H-like superfamily/Ribonuclease H"/>
    <property type="match status" value="1"/>
</dbReference>
<keyword evidence="5" id="KW-0378">Hydrolase</keyword>
<dbReference type="PANTHER" id="PTHR37984:SF15">
    <property type="entry name" value="INTEGRASE CATALYTIC DOMAIN-CONTAINING PROTEIN"/>
    <property type="match status" value="1"/>
</dbReference>
<dbReference type="Gene3D" id="3.30.70.270">
    <property type="match status" value="1"/>
</dbReference>
<keyword evidence="6" id="KW-0695">RNA-directed DNA polymerase</keyword>
<evidence type="ECO:0000256" key="7">
    <source>
        <dbReference type="ARBA" id="ARBA00039658"/>
    </source>
</evidence>
<evidence type="ECO:0000256" key="2">
    <source>
        <dbReference type="ARBA" id="ARBA00022695"/>
    </source>
</evidence>
<evidence type="ECO:0000313" key="10">
    <source>
        <dbReference type="Ensembl" id="ENSSAUP00010002102.1"/>
    </source>
</evidence>
<reference evidence="10" key="1">
    <citation type="submission" date="2021-04" db="EMBL/GenBank/DDBJ databases">
        <authorList>
            <consortium name="Wellcome Sanger Institute Data Sharing"/>
        </authorList>
    </citation>
    <scope>NUCLEOTIDE SEQUENCE [LARGE SCALE GENOMIC DNA]</scope>
</reference>
<dbReference type="FunFam" id="3.10.20.370:FF:000001">
    <property type="entry name" value="Retrovirus-related Pol polyprotein from transposon 17.6-like protein"/>
    <property type="match status" value="1"/>
</dbReference>
<evidence type="ECO:0000256" key="4">
    <source>
        <dbReference type="ARBA" id="ARBA00022759"/>
    </source>
</evidence>
<dbReference type="GO" id="GO:0016787">
    <property type="term" value="F:hydrolase activity"/>
    <property type="evidence" value="ECO:0007669"/>
    <property type="project" value="UniProtKB-KW"/>
</dbReference>
<dbReference type="GO" id="GO:0003964">
    <property type="term" value="F:RNA-directed DNA polymerase activity"/>
    <property type="evidence" value="ECO:0007669"/>
    <property type="project" value="UniProtKB-KW"/>
</dbReference>
<proteinExistence type="predicted"/>
<evidence type="ECO:0000256" key="3">
    <source>
        <dbReference type="ARBA" id="ARBA00022722"/>
    </source>
</evidence>
<keyword evidence="1" id="KW-0808">Transferase</keyword>
<dbReference type="SUPFAM" id="SSF56672">
    <property type="entry name" value="DNA/RNA polymerases"/>
    <property type="match status" value="1"/>
</dbReference>
<evidence type="ECO:0000259" key="9">
    <source>
        <dbReference type="PROSITE" id="PS50994"/>
    </source>
</evidence>
<dbReference type="InterPro" id="IPR036397">
    <property type="entry name" value="RNaseH_sf"/>
</dbReference>
<dbReference type="InterPro" id="IPR041373">
    <property type="entry name" value="RT_RNaseH"/>
</dbReference>
<dbReference type="CDD" id="cd09274">
    <property type="entry name" value="RNase_HI_RT_Ty3"/>
    <property type="match status" value="1"/>
</dbReference>
<dbReference type="InParanoid" id="A0A671TMT5"/>
<dbReference type="GO" id="GO:0004519">
    <property type="term" value="F:endonuclease activity"/>
    <property type="evidence" value="ECO:0007669"/>
    <property type="project" value="UniProtKB-KW"/>
</dbReference>
<dbReference type="SUPFAM" id="SSF53098">
    <property type="entry name" value="Ribonuclease H-like"/>
    <property type="match status" value="1"/>
</dbReference>
<dbReference type="Proteomes" id="UP000472265">
    <property type="component" value="Chromosome 3"/>
</dbReference>
<dbReference type="OMA" id="KICVPYL"/>
<dbReference type="GO" id="GO:0003676">
    <property type="term" value="F:nucleic acid binding"/>
    <property type="evidence" value="ECO:0007669"/>
    <property type="project" value="InterPro"/>
</dbReference>
<dbReference type="InterPro" id="IPR001584">
    <property type="entry name" value="Integrase_cat-core"/>
</dbReference>
<accession>A0A671TMT5</accession>
<dbReference type="InterPro" id="IPR041588">
    <property type="entry name" value="Integrase_H2C2"/>
</dbReference>
<evidence type="ECO:0000256" key="8">
    <source>
        <dbReference type="SAM" id="MobiDB-lite"/>
    </source>
</evidence>
<name>A0A671TMT5_SPAAU</name>
<dbReference type="Pfam" id="PF00665">
    <property type="entry name" value="rve"/>
    <property type="match status" value="1"/>
</dbReference>
<dbReference type="FunFam" id="3.30.420.10:FF:000032">
    <property type="entry name" value="Retrovirus-related Pol polyprotein from transposon 297-like Protein"/>
    <property type="match status" value="1"/>
</dbReference>
<keyword evidence="2" id="KW-0548">Nucleotidyltransferase</keyword>
<dbReference type="GeneTree" id="ENSGT01000000214408"/>
<dbReference type="InterPro" id="IPR012337">
    <property type="entry name" value="RNaseH-like_sf"/>
</dbReference>
<feature type="compositionally biased region" description="Basic and acidic residues" evidence="8">
    <location>
        <begin position="710"/>
        <end position="719"/>
    </location>
</feature>
<feature type="compositionally biased region" description="Basic and acidic residues" evidence="8">
    <location>
        <begin position="801"/>
        <end position="810"/>
    </location>
</feature>
<keyword evidence="4" id="KW-0255">Endonuclease</keyword>
<dbReference type="AlphaFoldDB" id="A0A671TMT5"/>
<dbReference type="PANTHER" id="PTHR37984">
    <property type="entry name" value="PROTEIN CBG26694"/>
    <property type="match status" value="1"/>
</dbReference>
<dbReference type="InterPro" id="IPR050951">
    <property type="entry name" value="Retrovirus_Pol_polyprotein"/>
</dbReference>
<dbReference type="InterPro" id="IPR043502">
    <property type="entry name" value="DNA/RNA_pol_sf"/>
</dbReference>
<dbReference type="GO" id="GO:0015074">
    <property type="term" value="P:DNA integration"/>
    <property type="evidence" value="ECO:0007669"/>
    <property type="project" value="InterPro"/>
</dbReference>
<dbReference type="Pfam" id="PF17917">
    <property type="entry name" value="RT_RNaseH"/>
    <property type="match status" value="1"/>
</dbReference>
<dbReference type="Ensembl" id="ENSSAUT00010002197.1">
    <property type="protein sequence ID" value="ENSSAUP00010002102.1"/>
    <property type="gene ID" value="ENSSAUG00010001039.1"/>
</dbReference>
<feature type="compositionally biased region" description="Basic residues" evidence="8">
    <location>
        <begin position="812"/>
        <end position="821"/>
    </location>
</feature>
<feature type="region of interest" description="Disordered" evidence="8">
    <location>
        <begin position="27"/>
        <end position="46"/>
    </location>
</feature>
<protein>
    <recommendedName>
        <fullName evidence="7">Gypsy retrotransposon integrase-like protein 1</fullName>
    </recommendedName>
</protein>
<feature type="compositionally biased region" description="Acidic residues" evidence="8">
    <location>
        <begin position="781"/>
        <end position="793"/>
    </location>
</feature>
<reference evidence="10" key="2">
    <citation type="submission" date="2025-08" db="UniProtKB">
        <authorList>
            <consortium name="Ensembl"/>
        </authorList>
    </citation>
    <scope>IDENTIFICATION</scope>
</reference>
<evidence type="ECO:0000313" key="11">
    <source>
        <dbReference type="Proteomes" id="UP000472265"/>
    </source>
</evidence>
<organism evidence="10 11">
    <name type="scientific">Sparus aurata</name>
    <name type="common">Gilthead sea bream</name>
    <dbReference type="NCBI Taxonomy" id="8175"/>
    <lineage>
        <taxon>Eukaryota</taxon>
        <taxon>Metazoa</taxon>
        <taxon>Chordata</taxon>
        <taxon>Craniata</taxon>
        <taxon>Vertebrata</taxon>
        <taxon>Euteleostomi</taxon>
        <taxon>Actinopterygii</taxon>
        <taxon>Neopterygii</taxon>
        <taxon>Teleostei</taxon>
        <taxon>Neoteleostei</taxon>
        <taxon>Acanthomorphata</taxon>
        <taxon>Eupercaria</taxon>
        <taxon>Spariformes</taxon>
        <taxon>Sparidae</taxon>
        <taxon>Sparus</taxon>
    </lineage>
</organism>
<feature type="domain" description="Integrase catalytic" evidence="9">
    <location>
        <begin position="406"/>
        <end position="564"/>
    </location>
</feature>
<keyword evidence="3" id="KW-0540">Nuclease</keyword>
<evidence type="ECO:0000256" key="5">
    <source>
        <dbReference type="ARBA" id="ARBA00022801"/>
    </source>
</evidence>
<dbReference type="FunFam" id="1.10.340.70:FF:000001">
    <property type="entry name" value="Retrovirus-related Pol polyprotein from transposon gypsy-like Protein"/>
    <property type="match status" value="1"/>
</dbReference>
<evidence type="ECO:0000256" key="1">
    <source>
        <dbReference type="ARBA" id="ARBA00022679"/>
    </source>
</evidence>
<evidence type="ECO:0000256" key="6">
    <source>
        <dbReference type="ARBA" id="ARBA00022918"/>
    </source>
</evidence>
<reference evidence="10" key="3">
    <citation type="submission" date="2025-09" db="UniProtKB">
        <authorList>
            <consortium name="Ensembl"/>
        </authorList>
    </citation>
    <scope>IDENTIFICATION</scope>
</reference>
<keyword evidence="11" id="KW-1185">Reference proteome</keyword>
<sequence length="865" mass="98878">MGLLSYYRQYMKDFSRIASPLYELTKGPAHAESPPPKGRKLHKGGNAKVVPSHTQIEWTDLHQQILEQLIDCLVKPPVLAFPDFSQPFILHTDASNKGLGAVLYQKQNGKLRVIAYGSRTLSASERNYHFHSGKLEFLALKWAITEKFRDYLYYAPFFTVYSDNNPLTYVLSTAKLNATGSRWVAELADFNFTIKYRPGKENIDADTLSRMPVDVEKLMSECTEEMSYDAVGATAQAVETQPESNASWSMAISVKSLLAAQDTSVVALTPAQIQQDQKDDSHIGPVLQCKLSGVRPSCQELRKLNAQSRCLLREWEKLEMDENGVLWRKTANRKQLVLPDKHKITALKELHNQMGHQGIDRTVLLIRDRFFWPYMQREIEQYVMSCTCLKQKKPSRETRAPLTNIATNQPFELVSVDFLHLDKCKGGYEYILVIVDHFTRFAQAYPTTTKSGKTVADKIFNDYALKFGFPTRIHHDQGGEFENQLFSQLSKYCSVAGSRTTPYHPQGNGQVERFNRTLIQMLKTLTDRDKMNWKDSLNKLIFAYNCTRTEVTGFSPFYLLYGRSPRLPIDMLFNLPLEAGSCSHREYVEQWKQGMQQAYAIARENVHKSAQRNKRIYNGKVRSSVLHPGDRVLVRTMTPRGGPGKLRNHWEDTIHTVVRQVGEDVPIYELRPEHGKGKSRILHRNLLLPCDHLPLEADMRPPAKPKKKTAVTDKVRKDSDEEDEEEDYYFIPTQITAQPSEPVKGTPVMADDVVEPDPNKPATEPLQREHSDDNLPGSQDVQDDNSPDSEEEASLPSLDEQWEREMETRTQRPQRQRRPPRTLRYDKIGTPSCYSLAALPSCVWPQAWTQPVHPCSNRQLCLCGM</sequence>